<dbReference type="InterPro" id="IPR043502">
    <property type="entry name" value="DNA/RNA_pol_sf"/>
</dbReference>
<keyword evidence="2" id="KW-0255">Endonuclease</keyword>
<accession>A0AAV4QY19</accession>
<sequence length="322" mass="36935">MNTSVKTRRPVDHDILKDHSSVKIKFKGNWKTLKTLALEVAQISSASIFKNVTLDCKPIAKTFRRHSEKGHDFMAAEVQKFLKEVIIELSNSSWRAQVFVVRNETHKHQMVIDCSQTVNKFTMLDVYPLSNIEELIKKISQFKVFSTIDLSAYHKIPIKSSERSFTAIKANVKSFQFLRVPFGVTNGVVASLQRTIGKIQFPLSKDSVNAFESLKVVVADASLTAVEEGIPFRAETDASEFAIGTTLSQTKRPIAFFSRTLKKSEQNYFFIEKEADAIKESFHYWRQFLIGRHFEIVPEQRTVSFKFDQSYTSKIKNEETMR</sequence>
<dbReference type="GO" id="GO:0004519">
    <property type="term" value="F:endonuclease activity"/>
    <property type="evidence" value="ECO:0007669"/>
    <property type="project" value="UniProtKB-KW"/>
</dbReference>
<dbReference type="PANTHER" id="PTHR37984">
    <property type="entry name" value="PROTEIN CBG26694"/>
    <property type="match status" value="1"/>
</dbReference>
<protein>
    <submittedName>
        <fullName evidence="2">Endonuclease</fullName>
    </submittedName>
</protein>
<dbReference type="AlphaFoldDB" id="A0AAV4QY19"/>
<dbReference type="Gene3D" id="3.10.10.10">
    <property type="entry name" value="HIV Type 1 Reverse Transcriptase, subunit A, domain 1"/>
    <property type="match status" value="1"/>
</dbReference>
<comment type="caution">
    <text evidence="2">The sequence shown here is derived from an EMBL/GenBank/DDBJ whole genome shotgun (WGS) entry which is preliminary data.</text>
</comment>
<keyword evidence="2" id="KW-0540">Nuclease</keyword>
<dbReference type="CDD" id="cd01647">
    <property type="entry name" value="RT_LTR"/>
    <property type="match status" value="1"/>
</dbReference>
<reference evidence="2 3" key="1">
    <citation type="submission" date="2021-06" db="EMBL/GenBank/DDBJ databases">
        <title>Caerostris darwini draft genome.</title>
        <authorList>
            <person name="Kono N."/>
            <person name="Arakawa K."/>
        </authorList>
    </citation>
    <scope>NUCLEOTIDE SEQUENCE [LARGE SCALE GENOMIC DNA]</scope>
</reference>
<gene>
    <name evidence="2" type="ORF">CDAR_531381</name>
</gene>
<keyword evidence="3" id="KW-1185">Reference proteome</keyword>
<evidence type="ECO:0000313" key="3">
    <source>
        <dbReference type="Proteomes" id="UP001054837"/>
    </source>
</evidence>
<dbReference type="Gene3D" id="3.30.70.270">
    <property type="match status" value="1"/>
</dbReference>
<dbReference type="InterPro" id="IPR050951">
    <property type="entry name" value="Retrovirus_Pol_polyprotein"/>
</dbReference>
<organism evidence="2 3">
    <name type="scientific">Caerostris darwini</name>
    <dbReference type="NCBI Taxonomy" id="1538125"/>
    <lineage>
        <taxon>Eukaryota</taxon>
        <taxon>Metazoa</taxon>
        <taxon>Ecdysozoa</taxon>
        <taxon>Arthropoda</taxon>
        <taxon>Chelicerata</taxon>
        <taxon>Arachnida</taxon>
        <taxon>Araneae</taxon>
        <taxon>Araneomorphae</taxon>
        <taxon>Entelegynae</taxon>
        <taxon>Araneoidea</taxon>
        <taxon>Araneidae</taxon>
        <taxon>Caerostris</taxon>
    </lineage>
</organism>
<evidence type="ECO:0000259" key="1">
    <source>
        <dbReference type="Pfam" id="PF17919"/>
    </source>
</evidence>
<dbReference type="SUPFAM" id="SSF56672">
    <property type="entry name" value="DNA/RNA polymerases"/>
    <property type="match status" value="1"/>
</dbReference>
<dbReference type="EMBL" id="BPLQ01005286">
    <property type="protein sequence ID" value="GIY13756.1"/>
    <property type="molecule type" value="Genomic_DNA"/>
</dbReference>
<dbReference type="GO" id="GO:0071897">
    <property type="term" value="P:DNA biosynthetic process"/>
    <property type="evidence" value="ECO:0007669"/>
    <property type="project" value="UniProtKB-ARBA"/>
</dbReference>
<proteinExistence type="predicted"/>
<name>A0AAV4QY19_9ARAC</name>
<dbReference type="Proteomes" id="UP001054837">
    <property type="component" value="Unassembled WGS sequence"/>
</dbReference>
<dbReference type="InterPro" id="IPR041577">
    <property type="entry name" value="RT_RNaseH_2"/>
</dbReference>
<evidence type="ECO:0000313" key="2">
    <source>
        <dbReference type="EMBL" id="GIY13756.1"/>
    </source>
</evidence>
<keyword evidence="2" id="KW-0378">Hydrolase</keyword>
<dbReference type="InterPro" id="IPR043128">
    <property type="entry name" value="Rev_trsase/Diguanyl_cyclase"/>
</dbReference>
<dbReference type="PANTHER" id="PTHR37984:SF15">
    <property type="entry name" value="INTEGRASE CATALYTIC DOMAIN-CONTAINING PROTEIN"/>
    <property type="match status" value="1"/>
</dbReference>
<feature type="domain" description="Reverse transcriptase/retrotransposon-derived protein RNase H-like" evidence="1">
    <location>
        <begin position="206"/>
        <end position="296"/>
    </location>
</feature>
<dbReference type="Pfam" id="PF17919">
    <property type="entry name" value="RT_RNaseH_2"/>
    <property type="match status" value="1"/>
</dbReference>